<dbReference type="Pfam" id="PF19054">
    <property type="entry name" value="DUF5753"/>
    <property type="match status" value="1"/>
</dbReference>
<sequence>MTTSPSSSVQQARQALADRLREIRQDSGLTAREVARVCGWHESKSSRLEHARTAPSPADIRAWCAACGAEDQTEDLIASLRVLTTMYVEWRRLLKSGLKRQQETRLPLYERTRRFRVYSSWLIPGLLQTRAFTATVLRSIMERDGLPDDVDEAIAARMRRQEVLHKGDHRFAFVIEETALRNTVCSADVMVGQLNHLIMCSSLPSVSLGVIPLGSGRERWPTENFWIFDDAQVNVELVASYLTVTQSREIAEYVRTFEAMSRMALVGRAARDLIRNVISSS</sequence>
<comment type="caution">
    <text evidence="2">The sequence shown here is derived from an EMBL/GenBank/DDBJ whole genome shotgun (WGS) entry which is preliminary data.</text>
</comment>
<gene>
    <name evidence="2" type="ORF">GCM10010411_93540</name>
</gene>
<evidence type="ECO:0000313" key="2">
    <source>
        <dbReference type="EMBL" id="GAA2638775.1"/>
    </source>
</evidence>
<dbReference type="Pfam" id="PF13560">
    <property type="entry name" value="HTH_31"/>
    <property type="match status" value="1"/>
</dbReference>
<dbReference type="InterPro" id="IPR001387">
    <property type="entry name" value="Cro/C1-type_HTH"/>
</dbReference>
<dbReference type="InterPro" id="IPR010982">
    <property type="entry name" value="Lambda_DNA-bd_dom_sf"/>
</dbReference>
<dbReference type="InterPro" id="IPR043917">
    <property type="entry name" value="DUF5753"/>
</dbReference>
<reference evidence="2 3" key="1">
    <citation type="journal article" date="2019" name="Int. J. Syst. Evol. Microbiol.">
        <title>The Global Catalogue of Microorganisms (GCM) 10K type strain sequencing project: providing services to taxonomists for standard genome sequencing and annotation.</title>
        <authorList>
            <consortium name="The Broad Institute Genomics Platform"/>
            <consortium name="The Broad Institute Genome Sequencing Center for Infectious Disease"/>
            <person name="Wu L."/>
            <person name="Ma J."/>
        </authorList>
    </citation>
    <scope>NUCLEOTIDE SEQUENCE [LARGE SCALE GENOMIC DNA]</scope>
    <source>
        <strain evidence="2 3">JCM 6833</strain>
    </source>
</reference>
<feature type="domain" description="HTH cro/C1-type" evidence="1">
    <location>
        <begin position="20"/>
        <end position="76"/>
    </location>
</feature>
<dbReference type="Proteomes" id="UP001501509">
    <property type="component" value="Unassembled WGS sequence"/>
</dbReference>
<dbReference type="SMART" id="SM00530">
    <property type="entry name" value="HTH_XRE"/>
    <property type="match status" value="1"/>
</dbReference>
<dbReference type="RefSeq" id="WP_344549259.1">
    <property type="nucleotide sequence ID" value="NZ_BAAATD010000026.1"/>
</dbReference>
<evidence type="ECO:0000259" key="1">
    <source>
        <dbReference type="PROSITE" id="PS50943"/>
    </source>
</evidence>
<keyword evidence="3" id="KW-1185">Reference proteome</keyword>
<name>A0ABN3QYM8_9ACTN</name>
<accession>A0ABN3QYM8</accession>
<dbReference type="CDD" id="cd00093">
    <property type="entry name" value="HTH_XRE"/>
    <property type="match status" value="1"/>
</dbReference>
<organism evidence="2 3">
    <name type="scientific">Actinomadura fulvescens</name>
    <dbReference type="NCBI Taxonomy" id="46160"/>
    <lineage>
        <taxon>Bacteria</taxon>
        <taxon>Bacillati</taxon>
        <taxon>Actinomycetota</taxon>
        <taxon>Actinomycetes</taxon>
        <taxon>Streptosporangiales</taxon>
        <taxon>Thermomonosporaceae</taxon>
        <taxon>Actinomadura</taxon>
    </lineage>
</organism>
<dbReference type="PROSITE" id="PS50943">
    <property type="entry name" value="HTH_CROC1"/>
    <property type="match status" value="1"/>
</dbReference>
<evidence type="ECO:0000313" key="3">
    <source>
        <dbReference type="Proteomes" id="UP001501509"/>
    </source>
</evidence>
<proteinExistence type="predicted"/>
<dbReference type="Gene3D" id="1.10.260.40">
    <property type="entry name" value="lambda repressor-like DNA-binding domains"/>
    <property type="match status" value="1"/>
</dbReference>
<dbReference type="EMBL" id="BAAATD010000026">
    <property type="protein sequence ID" value="GAA2638775.1"/>
    <property type="molecule type" value="Genomic_DNA"/>
</dbReference>
<dbReference type="SUPFAM" id="SSF47413">
    <property type="entry name" value="lambda repressor-like DNA-binding domains"/>
    <property type="match status" value="1"/>
</dbReference>
<protein>
    <submittedName>
        <fullName evidence="2">Helix-turn-helix transcriptional regulator</fullName>
    </submittedName>
</protein>